<proteinExistence type="predicted"/>
<dbReference type="Proteomes" id="UP000516444">
    <property type="component" value="Chromosome"/>
</dbReference>
<accession>A0A7G1PBN5</accession>
<sequence>MWKVPAGSAAAVTLKAATSSPERRREGVLAAVGRLAVDGVFGLEHRELFTADVVDQDSRAVGQHEAPLDQPHTPIEAAHALTWRDAGHPSDTAQT</sequence>
<name>A0A7G1PBN5_9ACTN</name>
<gene>
    <name evidence="1" type="ORF">GCM10017557_73110</name>
</gene>
<dbReference type="AlphaFoldDB" id="A0A7G1PBN5"/>
<protein>
    <submittedName>
        <fullName evidence="1">Uncharacterized protein</fullName>
    </submittedName>
</protein>
<reference evidence="1 2" key="1">
    <citation type="journal article" date="2014" name="Int. J. Syst. Evol. Microbiol.">
        <title>Complete genome sequence of Corynebacterium casei LMG S-19264T (=DSM 44701T), isolated from a smear-ripened cheese.</title>
        <authorList>
            <consortium name="US DOE Joint Genome Institute (JGI-PGF)"/>
            <person name="Walter F."/>
            <person name="Albersmeier A."/>
            <person name="Kalinowski J."/>
            <person name="Ruckert C."/>
        </authorList>
    </citation>
    <scope>NUCLEOTIDE SEQUENCE [LARGE SCALE GENOMIC DNA]</scope>
    <source>
        <strain evidence="1 2">JCM 4677</strain>
    </source>
</reference>
<keyword evidence="2" id="KW-1185">Reference proteome</keyword>
<evidence type="ECO:0000313" key="2">
    <source>
        <dbReference type="Proteomes" id="UP000516444"/>
    </source>
</evidence>
<dbReference type="EMBL" id="AP023440">
    <property type="protein sequence ID" value="BCL32452.1"/>
    <property type="molecule type" value="Genomic_DNA"/>
</dbReference>
<organism evidence="1 2">
    <name type="scientific">Streptomyces aurantiacus</name>
    <dbReference type="NCBI Taxonomy" id="47760"/>
    <lineage>
        <taxon>Bacteria</taxon>
        <taxon>Bacillati</taxon>
        <taxon>Actinomycetota</taxon>
        <taxon>Actinomycetes</taxon>
        <taxon>Kitasatosporales</taxon>
        <taxon>Streptomycetaceae</taxon>
        <taxon>Streptomyces</taxon>
        <taxon>Streptomyces aurantiacus group</taxon>
    </lineage>
</organism>
<evidence type="ECO:0000313" key="1">
    <source>
        <dbReference type="EMBL" id="BCL32452.1"/>
    </source>
</evidence>
<dbReference type="KEGG" id="sgm:GCM10017557_73110"/>